<dbReference type="RefSeq" id="WP_054677779.1">
    <property type="nucleotide sequence ID" value="NZ_AYYO01000011.1"/>
</dbReference>
<reference evidence="1 2" key="1">
    <citation type="journal article" date="2015" name="Genome Announc.">
        <title>Expanding the biotechnology potential of lactobacilli through comparative genomics of 213 strains and associated genera.</title>
        <authorList>
            <person name="Sun Z."/>
            <person name="Harris H.M."/>
            <person name="McCann A."/>
            <person name="Guo C."/>
            <person name="Argimon S."/>
            <person name="Zhang W."/>
            <person name="Yang X."/>
            <person name="Jeffery I.B."/>
            <person name="Cooney J.C."/>
            <person name="Kagawa T.F."/>
            <person name="Liu W."/>
            <person name="Song Y."/>
            <person name="Salvetti E."/>
            <person name="Wrobel A."/>
            <person name="Rasinkangas P."/>
            <person name="Parkhill J."/>
            <person name="Rea M.C."/>
            <person name="O'Sullivan O."/>
            <person name="Ritari J."/>
            <person name="Douillard F.P."/>
            <person name="Paul Ross R."/>
            <person name="Yang R."/>
            <person name="Briner A.E."/>
            <person name="Felis G.E."/>
            <person name="de Vos W.M."/>
            <person name="Barrangou R."/>
            <person name="Klaenhammer T.R."/>
            <person name="Caufield P.W."/>
            <person name="Cui Y."/>
            <person name="Zhang H."/>
            <person name="O'Toole P.W."/>
        </authorList>
    </citation>
    <scope>NUCLEOTIDE SEQUENCE [LARGE SCALE GENOMIC DNA]</scope>
    <source>
        <strain evidence="1 2">DSM 20505</strain>
    </source>
</reference>
<dbReference type="PATRIC" id="fig|1291052.5.peg.921"/>
<dbReference type="EMBL" id="AYYO01000011">
    <property type="protein sequence ID" value="KRM55855.1"/>
    <property type="molecule type" value="Genomic_DNA"/>
</dbReference>
<keyword evidence="2" id="KW-1185">Reference proteome</keyword>
<sequence length="282" mass="31665">MEALTEDFKLYRGSNMTPDIPDAPDMYWDDVQAKAQFYLSGDQRKHRTWLRVHINPVFPAAKGKLLVLMTMKPGPLGVYTFDHQGQTWREPLPDTPAQWRVNEKSVNGLLNKISRGIMMYENVLVLNTTSHVWAGPVGLANAINMCNCYCDTQVSQMLRADTLAALRNELQQFKDNGGSDFDFVIATGPFEPRNGGRERIEQYTQLLDEVAREDGIVRQLGLRANLLTVRLNAEKKVPGSAVRITAAIHPNASTFALPVQLQEVHGAFTDGTPLRTYTLHKK</sequence>
<name>A0A0R1ZMT6_9LACO</name>
<protein>
    <submittedName>
        <fullName evidence="1">Uncharacterized protein</fullName>
    </submittedName>
</protein>
<dbReference type="AlphaFoldDB" id="A0A0R1ZMT6"/>
<gene>
    <name evidence="1" type="ORF">FC18_GL000905</name>
</gene>
<comment type="caution">
    <text evidence="1">The sequence shown here is derived from an EMBL/GenBank/DDBJ whole genome shotgun (WGS) entry which is preliminary data.</text>
</comment>
<evidence type="ECO:0000313" key="1">
    <source>
        <dbReference type="EMBL" id="KRM55855.1"/>
    </source>
</evidence>
<evidence type="ECO:0000313" key="2">
    <source>
        <dbReference type="Proteomes" id="UP000051679"/>
    </source>
</evidence>
<organism evidence="1 2">
    <name type="scientific">Lacticaseibacillus sharpeae JCM 1186 = DSM 20505</name>
    <dbReference type="NCBI Taxonomy" id="1291052"/>
    <lineage>
        <taxon>Bacteria</taxon>
        <taxon>Bacillati</taxon>
        <taxon>Bacillota</taxon>
        <taxon>Bacilli</taxon>
        <taxon>Lactobacillales</taxon>
        <taxon>Lactobacillaceae</taxon>
        <taxon>Lacticaseibacillus</taxon>
    </lineage>
</organism>
<accession>A0A0R1ZMT6</accession>
<dbReference type="OrthoDB" id="9927118at2"/>
<dbReference type="Proteomes" id="UP000051679">
    <property type="component" value="Unassembled WGS sequence"/>
</dbReference>
<proteinExistence type="predicted"/>